<evidence type="ECO:0000259" key="2">
    <source>
        <dbReference type="Pfam" id="PF19089"/>
    </source>
</evidence>
<feature type="signal peptide" evidence="1">
    <location>
        <begin position="1"/>
        <end position="18"/>
    </location>
</feature>
<evidence type="ECO:0000256" key="1">
    <source>
        <dbReference type="SAM" id="SignalP"/>
    </source>
</evidence>
<dbReference type="AlphaFoldDB" id="A0A9X1X659"/>
<name>A0A9X1X659_9SPHI</name>
<dbReference type="Pfam" id="PF19089">
    <property type="entry name" value="DUF5777"/>
    <property type="match status" value="1"/>
</dbReference>
<feature type="domain" description="DUF5777" evidence="2">
    <location>
        <begin position="39"/>
        <end position="290"/>
    </location>
</feature>
<comment type="caution">
    <text evidence="3">The sequence shown here is derived from an EMBL/GenBank/DDBJ whole genome shotgun (WGS) entry which is preliminary data.</text>
</comment>
<feature type="chain" id="PRO_5040813873" evidence="1">
    <location>
        <begin position="19"/>
        <end position="292"/>
    </location>
</feature>
<accession>A0A9X1X659</accession>
<evidence type="ECO:0000313" key="3">
    <source>
        <dbReference type="EMBL" id="MCJ8211055.1"/>
    </source>
</evidence>
<protein>
    <submittedName>
        <fullName evidence="3">DUF5777 family beta-barrel protein</fullName>
    </submittedName>
</protein>
<dbReference type="EMBL" id="JALJEJ010000007">
    <property type="protein sequence ID" value="MCJ8211055.1"/>
    <property type="molecule type" value="Genomic_DNA"/>
</dbReference>
<dbReference type="InterPro" id="IPR045916">
    <property type="entry name" value="DUF5777"/>
</dbReference>
<keyword evidence="1" id="KW-0732">Signal</keyword>
<evidence type="ECO:0000313" key="4">
    <source>
        <dbReference type="Proteomes" id="UP001139450"/>
    </source>
</evidence>
<sequence length="292" mass="32783">MKRFYFLITLFLPLLAAAQDDMALLNKTDTAKEYVSATFKGTQIINFQSVEIPGKHVLEFMIQHRFGDINGGVNSFFGLDNGASIRFGLGYSINDRLEVGIGRTSFEKLVDGSLKYKLLRQGLHGGMPVSVTLFGAAYCTTQSDPNAAANGYNMYHYFGDRMAYSFQPIIARKFSDNFSLQLSPTYIHYNLVQNITDKNNALVMGFAGRYKFSKRMAVTAEYGLRYMSYTASKDYHNSLGIGWEIETGGHVFQMFLTNSNGIADSQYLTHTTSTWRNGGIRLGFNISRAFNF</sequence>
<gene>
    <name evidence="3" type="ORF">MUY27_15155</name>
</gene>
<keyword evidence="4" id="KW-1185">Reference proteome</keyword>
<dbReference type="InterPro" id="IPR023614">
    <property type="entry name" value="Porin_dom_sf"/>
</dbReference>
<organism evidence="3 4">
    <name type="scientific">Mucilaginibacter straminoryzae</name>
    <dbReference type="NCBI Taxonomy" id="2932774"/>
    <lineage>
        <taxon>Bacteria</taxon>
        <taxon>Pseudomonadati</taxon>
        <taxon>Bacteroidota</taxon>
        <taxon>Sphingobacteriia</taxon>
        <taxon>Sphingobacteriales</taxon>
        <taxon>Sphingobacteriaceae</taxon>
        <taxon>Mucilaginibacter</taxon>
    </lineage>
</organism>
<reference evidence="3" key="1">
    <citation type="submission" date="2022-04" db="EMBL/GenBank/DDBJ databases">
        <title>Mucilaginibacter sp. RS28 isolated from freshwater.</title>
        <authorList>
            <person name="Ko S.-R."/>
        </authorList>
    </citation>
    <scope>NUCLEOTIDE SEQUENCE</scope>
    <source>
        <strain evidence="3">RS28</strain>
    </source>
</reference>
<dbReference type="RefSeq" id="WP_245131288.1">
    <property type="nucleotide sequence ID" value="NZ_JALJEJ010000007.1"/>
</dbReference>
<dbReference type="SUPFAM" id="SSF56935">
    <property type="entry name" value="Porins"/>
    <property type="match status" value="1"/>
</dbReference>
<dbReference type="Gene3D" id="2.40.160.10">
    <property type="entry name" value="Porin"/>
    <property type="match status" value="1"/>
</dbReference>
<proteinExistence type="predicted"/>
<dbReference type="Proteomes" id="UP001139450">
    <property type="component" value="Unassembled WGS sequence"/>
</dbReference>